<dbReference type="PANTHER" id="PTHR30288:SF0">
    <property type="entry name" value="FLAGELLAR HOOK-ASSOCIATED PROTEIN 2"/>
    <property type="match status" value="1"/>
</dbReference>
<proteinExistence type="inferred from homology"/>
<dbReference type="PROSITE" id="PS00018">
    <property type="entry name" value="EF_HAND_1"/>
    <property type="match status" value="1"/>
</dbReference>
<dbReference type="PROSITE" id="PS50222">
    <property type="entry name" value="EF_HAND_2"/>
    <property type="match status" value="1"/>
</dbReference>
<evidence type="ECO:0000313" key="7">
    <source>
        <dbReference type="EMBL" id="MBB6562548.1"/>
    </source>
</evidence>
<evidence type="ECO:0000259" key="6">
    <source>
        <dbReference type="PROSITE" id="PS50222"/>
    </source>
</evidence>
<sequence>MADITPSTMATQLATSYTARAQSLLTSQTKAAQATGTALTRLQSALSAFSSALGGLAGSTGKSLVQRTTTLSSTGFASATASASAPAGNYSVFVQQVAAPHQVAFEDLPAVPVSLGGPLVVKLQDGTDFTVALTQADTDNDGTISQTEIARAINQANDNQGKVTAATATVDGKTQLVLSSGKTGEAGRITLDTSGLPASPLKTALSTAKELSPARDAVVYLFGDATTGTRLQQASNTVTAIDGVTLTLTKAMQPADSPLVVTVGNDDSGTTANVQKFVDAYNALEKTLDELMALGADGSTRAAFASDAGLRALRDRMGSVLRQSHGGMSLSQFGISTDRSGTMTLDSAKLQKTLAAHPEGLDKLLGNTSLSGSSGVLGALNDAVKGWTDTSKGHIQQRKASLDTQQRGLTARQTRLDNQYDMAYKRYLAQFTQLQNLQSLMGDNSSLLSNLGAA</sequence>
<gene>
    <name evidence="7" type="ORF">HNP48_005261</name>
</gene>
<comment type="function">
    <text evidence="5">Required for morphogenesis and for the elongation of the flagellar filament by facilitating polymerization of the flagellin monomers at the tip of growing filament. Forms a capping structure, which prevents flagellin subunits (transported through the central channel of the flagellum) from leaking out without polymerization at the distal end.</text>
</comment>
<evidence type="ECO:0000313" key="8">
    <source>
        <dbReference type="Proteomes" id="UP000575083"/>
    </source>
</evidence>
<keyword evidence="7" id="KW-0966">Cell projection</keyword>
<dbReference type="GO" id="GO:0009424">
    <property type="term" value="C:bacterial-type flagellum hook"/>
    <property type="evidence" value="ECO:0007669"/>
    <property type="project" value="UniProtKB-UniRule"/>
</dbReference>
<keyword evidence="7" id="KW-0969">Cilium</keyword>
<dbReference type="InterPro" id="IPR010809">
    <property type="entry name" value="FliD_C"/>
</dbReference>
<comment type="caution">
    <text evidence="7">The sequence shown here is derived from an EMBL/GenBank/DDBJ whole genome shotgun (WGS) entry which is preliminary data.</text>
</comment>
<dbReference type="GO" id="GO:0005576">
    <property type="term" value="C:extracellular region"/>
    <property type="evidence" value="ECO:0007669"/>
    <property type="project" value="UniProtKB-SubCell"/>
</dbReference>
<dbReference type="InterPro" id="IPR003481">
    <property type="entry name" value="FliD_N"/>
</dbReference>
<accession>A0A7X0PIG4</accession>
<keyword evidence="3" id="KW-0175">Coiled coil</keyword>
<dbReference type="InterPro" id="IPR002048">
    <property type="entry name" value="EF_hand_dom"/>
</dbReference>
<evidence type="ECO:0000256" key="4">
    <source>
        <dbReference type="ARBA" id="ARBA00023143"/>
    </source>
</evidence>
<dbReference type="GO" id="GO:0009421">
    <property type="term" value="C:bacterial-type flagellum filament cap"/>
    <property type="evidence" value="ECO:0007669"/>
    <property type="project" value="InterPro"/>
</dbReference>
<keyword evidence="4 5" id="KW-0975">Bacterial flagellum</keyword>
<feature type="domain" description="EF-hand" evidence="6">
    <location>
        <begin position="124"/>
        <end position="159"/>
    </location>
</feature>
<organism evidence="7 8">
    <name type="scientific">Acidovorax soli</name>
    <dbReference type="NCBI Taxonomy" id="592050"/>
    <lineage>
        <taxon>Bacteria</taxon>
        <taxon>Pseudomonadati</taxon>
        <taxon>Pseudomonadota</taxon>
        <taxon>Betaproteobacteria</taxon>
        <taxon>Burkholderiales</taxon>
        <taxon>Comamonadaceae</taxon>
        <taxon>Acidovorax</taxon>
    </lineage>
</organism>
<keyword evidence="5" id="KW-0964">Secreted</keyword>
<evidence type="ECO:0000256" key="2">
    <source>
        <dbReference type="ARBA" id="ARBA00011255"/>
    </source>
</evidence>
<reference evidence="7 8" key="1">
    <citation type="submission" date="2020-08" db="EMBL/GenBank/DDBJ databases">
        <title>Functional genomics of gut bacteria from endangered species of beetles.</title>
        <authorList>
            <person name="Carlos-Shanley C."/>
        </authorList>
    </citation>
    <scope>NUCLEOTIDE SEQUENCE [LARGE SCALE GENOMIC DNA]</scope>
    <source>
        <strain evidence="7 8">S00198</strain>
    </source>
</reference>
<evidence type="ECO:0000256" key="3">
    <source>
        <dbReference type="ARBA" id="ARBA00023054"/>
    </source>
</evidence>
<keyword evidence="8" id="KW-1185">Reference proteome</keyword>
<dbReference type="Proteomes" id="UP000575083">
    <property type="component" value="Unassembled WGS sequence"/>
</dbReference>
<dbReference type="InterPro" id="IPR040026">
    <property type="entry name" value="FliD"/>
</dbReference>
<dbReference type="EMBL" id="JACHLK010000013">
    <property type="protein sequence ID" value="MBB6562548.1"/>
    <property type="molecule type" value="Genomic_DNA"/>
</dbReference>
<dbReference type="Pfam" id="PF02465">
    <property type="entry name" value="FliD_N"/>
    <property type="match status" value="1"/>
</dbReference>
<dbReference type="AlphaFoldDB" id="A0A7X0PIG4"/>
<dbReference type="RefSeq" id="WP_184862670.1">
    <property type="nucleotide sequence ID" value="NZ_JACHLK010000013.1"/>
</dbReference>
<dbReference type="InterPro" id="IPR018247">
    <property type="entry name" value="EF_Hand_1_Ca_BS"/>
</dbReference>
<evidence type="ECO:0000256" key="5">
    <source>
        <dbReference type="RuleBase" id="RU362066"/>
    </source>
</evidence>
<dbReference type="PANTHER" id="PTHR30288">
    <property type="entry name" value="FLAGELLAR CAP/ASSEMBLY PROTEIN FLID"/>
    <property type="match status" value="1"/>
</dbReference>
<dbReference type="GO" id="GO:0007155">
    <property type="term" value="P:cell adhesion"/>
    <property type="evidence" value="ECO:0007669"/>
    <property type="project" value="InterPro"/>
</dbReference>
<comment type="subcellular location">
    <subcellularLocation>
        <location evidence="5">Secreted</location>
    </subcellularLocation>
    <subcellularLocation>
        <location evidence="5">Bacterial flagellum</location>
    </subcellularLocation>
</comment>
<comment type="similarity">
    <text evidence="1 5">Belongs to the FliD family.</text>
</comment>
<evidence type="ECO:0000256" key="1">
    <source>
        <dbReference type="ARBA" id="ARBA00009764"/>
    </source>
</evidence>
<keyword evidence="7" id="KW-0282">Flagellum</keyword>
<protein>
    <recommendedName>
        <fullName evidence="5">Flagellar hook-associated protein 2</fullName>
        <shortName evidence="5">HAP2</shortName>
    </recommendedName>
    <alternativeName>
        <fullName evidence="5">Flagellar cap protein</fullName>
    </alternativeName>
</protein>
<dbReference type="Pfam" id="PF07195">
    <property type="entry name" value="FliD_C"/>
    <property type="match status" value="1"/>
</dbReference>
<comment type="subunit">
    <text evidence="2 5">Homopentamer.</text>
</comment>
<dbReference type="GO" id="GO:0005509">
    <property type="term" value="F:calcium ion binding"/>
    <property type="evidence" value="ECO:0007669"/>
    <property type="project" value="InterPro"/>
</dbReference>
<name>A0A7X0PIG4_9BURK</name>